<proteinExistence type="predicted"/>
<gene>
    <name evidence="1" type="ORF">JOD17_001346</name>
</gene>
<evidence type="ECO:0000313" key="1">
    <source>
        <dbReference type="EMBL" id="MBM7632253.1"/>
    </source>
</evidence>
<name>A0ABS2PA01_9BACL</name>
<sequence>MRTKIIYNLDEGKEEKLHIVESEQQIFIPESNDVFILNGWGYHVSRREFAYNDGNVEVTVFCYREKKKRS</sequence>
<dbReference type="EMBL" id="JAFBEC010000003">
    <property type="protein sequence ID" value="MBM7632253.1"/>
    <property type="molecule type" value="Genomic_DNA"/>
</dbReference>
<protein>
    <submittedName>
        <fullName evidence="1">Uncharacterized protein</fullName>
    </submittedName>
</protein>
<evidence type="ECO:0000313" key="2">
    <source>
        <dbReference type="Proteomes" id="UP000741863"/>
    </source>
</evidence>
<accession>A0ABS2PA01</accession>
<keyword evidence="2" id="KW-1185">Reference proteome</keyword>
<reference evidence="1 2" key="1">
    <citation type="submission" date="2021-01" db="EMBL/GenBank/DDBJ databases">
        <title>Genomic Encyclopedia of Type Strains, Phase IV (KMG-IV): sequencing the most valuable type-strain genomes for metagenomic binning, comparative biology and taxonomic classification.</title>
        <authorList>
            <person name="Goeker M."/>
        </authorList>
    </citation>
    <scope>NUCLEOTIDE SEQUENCE [LARGE SCALE GENOMIC DNA]</scope>
    <source>
        <strain evidence="1 2">DSM 25540</strain>
    </source>
</reference>
<dbReference type="Proteomes" id="UP000741863">
    <property type="component" value="Unassembled WGS sequence"/>
</dbReference>
<comment type="caution">
    <text evidence="1">The sequence shown here is derived from an EMBL/GenBank/DDBJ whole genome shotgun (WGS) entry which is preliminary data.</text>
</comment>
<dbReference type="RefSeq" id="WP_204696379.1">
    <property type="nucleotide sequence ID" value="NZ_JAFBEC010000003.1"/>
</dbReference>
<organism evidence="1 2">
    <name type="scientific">Geomicrobium sediminis</name>
    <dbReference type="NCBI Taxonomy" id="1347788"/>
    <lineage>
        <taxon>Bacteria</taxon>
        <taxon>Bacillati</taxon>
        <taxon>Bacillota</taxon>
        <taxon>Bacilli</taxon>
        <taxon>Bacillales</taxon>
        <taxon>Geomicrobium</taxon>
    </lineage>
</organism>